<feature type="transmembrane region" description="Helical" evidence="2">
    <location>
        <begin position="55"/>
        <end position="74"/>
    </location>
</feature>
<keyword evidence="5" id="KW-1185">Reference proteome</keyword>
<evidence type="ECO:0000313" key="4">
    <source>
        <dbReference type="EMBL" id="AQQ10050.1"/>
    </source>
</evidence>
<dbReference type="InterPro" id="IPR029063">
    <property type="entry name" value="SAM-dependent_MTases_sf"/>
</dbReference>
<feature type="transmembrane region" description="Helical" evidence="2">
    <location>
        <begin position="21"/>
        <end position="43"/>
    </location>
</feature>
<accession>A0A1Q2HRM6</accession>
<feature type="transmembrane region" description="Helical" evidence="2">
    <location>
        <begin position="86"/>
        <end position="108"/>
    </location>
</feature>
<evidence type="ECO:0000259" key="3">
    <source>
        <dbReference type="SMART" id="SM00822"/>
    </source>
</evidence>
<protein>
    <submittedName>
        <fullName evidence="4">UDP-N-acetyl-alpha-D-glucosamine C6 dehydratase</fullName>
        <ecNumber evidence="4">4.2.1.135</ecNumber>
    </submittedName>
</protein>
<proteinExistence type="inferred from homology"/>
<dbReference type="InterPro" id="IPR051203">
    <property type="entry name" value="Polysaccharide_Synthase-Rel"/>
</dbReference>
<dbReference type="KEGG" id="pbu:L21SP3_01874"/>
<feature type="domain" description="Ketoreductase" evidence="3">
    <location>
        <begin position="304"/>
        <end position="459"/>
    </location>
</feature>
<name>A0A1Q2HRM6_9BACT</name>
<keyword evidence="4" id="KW-0456">Lyase</keyword>
<dbReference type="GO" id="GO:0016829">
    <property type="term" value="F:lyase activity"/>
    <property type="evidence" value="ECO:0007669"/>
    <property type="project" value="UniProtKB-KW"/>
</dbReference>
<evidence type="ECO:0000313" key="5">
    <source>
        <dbReference type="Proteomes" id="UP000188273"/>
    </source>
</evidence>
<dbReference type="PANTHER" id="PTHR43318">
    <property type="entry name" value="UDP-N-ACETYLGLUCOSAMINE 4,6-DEHYDRATASE"/>
    <property type="match status" value="1"/>
</dbReference>
<dbReference type="OrthoDB" id="9803111at2"/>
<organism evidence="4 5">
    <name type="scientific">Sedimentisphaera cyanobacteriorum</name>
    <dbReference type="NCBI Taxonomy" id="1940790"/>
    <lineage>
        <taxon>Bacteria</taxon>
        <taxon>Pseudomonadati</taxon>
        <taxon>Planctomycetota</taxon>
        <taxon>Phycisphaerae</taxon>
        <taxon>Sedimentisphaerales</taxon>
        <taxon>Sedimentisphaeraceae</taxon>
        <taxon>Sedimentisphaera</taxon>
    </lineage>
</organism>
<dbReference type="SUPFAM" id="SSF51735">
    <property type="entry name" value="NAD(P)-binding Rossmann-fold domains"/>
    <property type="match status" value="1"/>
</dbReference>
<dbReference type="SUPFAM" id="SSF53335">
    <property type="entry name" value="S-adenosyl-L-methionine-dependent methyltransferases"/>
    <property type="match status" value="1"/>
</dbReference>
<dbReference type="Pfam" id="PF02719">
    <property type="entry name" value="Polysacc_synt_2"/>
    <property type="match status" value="1"/>
</dbReference>
<dbReference type="RefSeq" id="WP_077540924.1">
    <property type="nucleotide sequence ID" value="NZ_CP019633.1"/>
</dbReference>
<keyword evidence="2" id="KW-0472">Membrane</keyword>
<dbReference type="EMBL" id="CP019633">
    <property type="protein sequence ID" value="AQQ10050.1"/>
    <property type="molecule type" value="Genomic_DNA"/>
</dbReference>
<reference evidence="5" key="1">
    <citation type="submission" date="2017-02" db="EMBL/GenBank/DDBJ databases">
        <title>Comparative genomics and description of representatives of a novel lineage of planctomycetes thriving in anoxic sediments.</title>
        <authorList>
            <person name="Spring S."/>
            <person name="Bunk B."/>
            <person name="Sproer C."/>
            <person name="Klenk H.-P."/>
        </authorList>
    </citation>
    <scope>NUCLEOTIDE SEQUENCE [LARGE SCALE GENOMIC DNA]</scope>
    <source>
        <strain evidence="5">L21-RPul-D3</strain>
    </source>
</reference>
<keyword evidence="2" id="KW-1133">Transmembrane helix</keyword>
<dbReference type="InterPro" id="IPR036291">
    <property type="entry name" value="NAD(P)-bd_dom_sf"/>
</dbReference>
<dbReference type="EC" id="4.2.1.135" evidence="4"/>
<dbReference type="InterPro" id="IPR057326">
    <property type="entry name" value="KR_dom"/>
</dbReference>
<evidence type="ECO:0000256" key="2">
    <source>
        <dbReference type="SAM" id="Phobius"/>
    </source>
</evidence>
<dbReference type="STRING" id="1940790.L21SP3_01874"/>
<dbReference type="Gene3D" id="3.40.50.720">
    <property type="entry name" value="NAD(P)-binding Rossmann-like Domain"/>
    <property type="match status" value="2"/>
</dbReference>
<dbReference type="CDD" id="cd05237">
    <property type="entry name" value="UDP_invert_4-6DH_SDR_e"/>
    <property type="match status" value="1"/>
</dbReference>
<dbReference type="Pfam" id="PF13727">
    <property type="entry name" value="CoA_binding_3"/>
    <property type="match status" value="1"/>
</dbReference>
<comment type="similarity">
    <text evidence="1">Belongs to the polysaccharide synthase family.</text>
</comment>
<dbReference type="SMART" id="SM00822">
    <property type="entry name" value="PKS_KR"/>
    <property type="match status" value="1"/>
</dbReference>
<dbReference type="PANTHER" id="PTHR43318:SF1">
    <property type="entry name" value="POLYSACCHARIDE BIOSYNTHESIS PROTEIN EPSC-RELATED"/>
    <property type="match status" value="1"/>
</dbReference>
<evidence type="ECO:0000256" key="1">
    <source>
        <dbReference type="ARBA" id="ARBA00007430"/>
    </source>
</evidence>
<keyword evidence="2" id="KW-0812">Transmembrane</keyword>
<dbReference type="AlphaFoldDB" id="A0A1Q2HRM6"/>
<dbReference type="Proteomes" id="UP000188273">
    <property type="component" value="Chromosome"/>
</dbReference>
<dbReference type="InterPro" id="IPR003869">
    <property type="entry name" value="Polysac_CapD-like"/>
</dbReference>
<sequence length="638" mass="71349">MRTRLLNIPVKLLTSHKYRKISLIVIHIIVFTLAYFVACGIFNNMKIQRDWIIDLFLPPLIIILPVKVLIFGLFRQYSSLWKYVNISDLVGICTSAFFSAAAIIGIWHTMMYTMRAPEQAIFREVPESILILDMVLTIFALSGLRVSARLNIEDSLALSSTDRKNLLIAGAGDAGEMLSREIKKFFLNKYKIIGFVDDNPDKLKSIINGFEVLGTSEQIPDICEEYEVQEIAIALPSAKHDQRRQIIRLAEKTNAVCRIIPILAEITSGSVKVSQMRKIDISDLLSRDEIKLDTQHIHSFVNNKTVIVTGAGGSIGSELCRQIAGYGPKRLVLLEQAENPLFEIEGQLQNLSEMIEVSPVIADVCDRERIFHIFEHYRPDVVFHAAAHKHVPLMESNPGESVKNNVLGTKNVADAADQHKTGNFVLISSDKAVNPSSIMGSTKRLAEMYTTSLNEKSVTNFTTVRFGNVLGSSSSVVPVFQKQIDAGGPVTVTHPEMTRYFMTIPEACLLVMQAAAMGKGGEVFLLDMGEPVKILELAKDMIKLNGYEPQIDIKIEFTGVRPGEKLFEELSVEGENMLPTNHPKVAIWKTKRIDSSRLERDIEKLKDVCTGEDEKQVVQTIREILPEYSFEAEVNKDG</sequence>
<gene>
    <name evidence="4" type="primary">pglF_2</name>
    <name evidence="4" type="ORF">L21SP3_01874</name>
</gene>